<organism evidence="1">
    <name type="scientific">marine metagenome</name>
    <dbReference type="NCBI Taxonomy" id="408172"/>
    <lineage>
        <taxon>unclassified sequences</taxon>
        <taxon>metagenomes</taxon>
        <taxon>ecological metagenomes</taxon>
    </lineage>
</organism>
<proteinExistence type="predicted"/>
<sequence length="68" mass="7209">MSAAASNVAAPAQSPCNAGPIDSHETRLLASGVLGVNVWNRNAKRHTGDGPCLWWHGFICNGELRLLV</sequence>
<dbReference type="EMBL" id="UINC01004354">
    <property type="protein sequence ID" value="SVA13707.1"/>
    <property type="molecule type" value="Genomic_DNA"/>
</dbReference>
<name>A0A381TG29_9ZZZZ</name>
<reference evidence="1" key="1">
    <citation type="submission" date="2018-05" db="EMBL/GenBank/DDBJ databases">
        <authorList>
            <person name="Lanie J.A."/>
            <person name="Ng W.-L."/>
            <person name="Kazmierczak K.M."/>
            <person name="Andrzejewski T.M."/>
            <person name="Davidsen T.M."/>
            <person name="Wayne K.J."/>
            <person name="Tettelin H."/>
            <person name="Glass J.I."/>
            <person name="Rusch D."/>
            <person name="Podicherti R."/>
            <person name="Tsui H.-C.T."/>
            <person name="Winkler M.E."/>
        </authorList>
    </citation>
    <scope>NUCLEOTIDE SEQUENCE</scope>
</reference>
<protein>
    <submittedName>
        <fullName evidence="1">Uncharacterized protein</fullName>
    </submittedName>
</protein>
<dbReference type="AlphaFoldDB" id="A0A381TG29"/>
<evidence type="ECO:0000313" key="1">
    <source>
        <dbReference type="EMBL" id="SVA13707.1"/>
    </source>
</evidence>
<accession>A0A381TG29</accession>
<gene>
    <name evidence="1" type="ORF">METZ01_LOCUS66561</name>
</gene>